<dbReference type="EMBL" id="ML986585">
    <property type="protein sequence ID" value="KAF2268811.1"/>
    <property type="molecule type" value="Genomic_DNA"/>
</dbReference>
<proteinExistence type="predicted"/>
<accession>A0A9P4N991</accession>
<evidence type="ECO:0000256" key="1">
    <source>
        <dbReference type="SAM" id="Phobius"/>
    </source>
</evidence>
<organism evidence="2 3">
    <name type="scientific">Lojkania enalia</name>
    <dbReference type="NCBI Taxonomy" id="147567"/>
    <lineage>
        <taxon>Eukaryota</taxon>
        <taxon>Fungi</taxon>
        <taxon>Dikarya</taxon>
        <taxon>Ascomycota</taxon>
        <taxon>Pezizomycotina</taxon>
        <taxon>Dothideomycetes</taxon>
        <taxon>Pleosporomycetidae</taxon>
        <taxon>Pleosporales</taxon>
        <taxon>Pleosporales incertae sedis</taxon>
        <taxon>Lojkania</taxon>
    </lineage>
</organism>
<dbReference type="OrthoDB" id="5419219at2759"/>
<evidence type="ECO:0000313" key="2">
    <source>
        <dbReference type="EMBL" id="KAF2268811.1"/>
    </source>
</evidence>
<evidence type="ECO:0000313" key="3">
    <source>
        <dbReference type="Proteomes" id="UP000800093"/>
    </source>
</evidence>
<gene>
    <name evidence="2" type="ORF">CC78DRAFT_454584</name>
</gene>
<keyword evidence="3" id="KW-1185">Reference proteome</keyword>
<feature type="non-terminal residue" evidence="2">
    <location>
        <position position="1"/>
    </location>
</feature>
<keyword evidence="1" id="KW-0812">Transmembrane</keyword>
<feature type="transmembrane region" description="Helical" evidence="1">
    <location>
        <begin position="6"/>
        <end position="26"/>
    </location>
</feature>
<keyword evidence="1" id="KW-1133">Transmembrane helix</keyword>
<keyword evidence="1" id="KW-0472">Membrane</keyword>
<protein>
    <submittedName>
        <fullName evidence="2">Uncharacterized protein</fullName>
    </submittedName>
</protein>
<dbReference type="Proteomes" id="UP000800093">
    <property type="component" value="Unassembled WGS sequence"/>
</dbReference>
<dbReference type="AlphaFoldDB" id="A0A9P4N991"/>
<comment type="caution">
    <text evidence="2">The sequence shown here is derived from an EMBL/GenBank/DDBJ whole genome shotgun (WGS) entry which is preliminary data.</text>
</comment>
<reference evidence="3" key="1">
    <citation type="journal article" date="2020" name="Stud. Mycol.">
        <title>101 Dothideomycetes genomes: A test case for predicting lifestyles and emergence of pathogens.</title>
        <authorList>
            <person name="Haridas S."/>
            <person name="Albert R."/>
            <person name="Binder M."/>
            <person name="Bloem J."/>
            <person name="LaButti K."/>
            <person name="Salamov A."/>
            <person name="Andreopoulos B."/>
            <person name="Baker S."/>
            <person name="Barry K."/>
            <person name="Bills G."/>
            <person name="Bluhm B."/>
            <person name="Cannon C."/>
            <person name="Castanera R."/>
            <person name="Culley D."/>
            <person name="Daum C."/>
            <person name="Ezra D."/>
            <person name="Gonzalez J."/>
            <person name="Henrissat B."/>
            <person name="Kuo A."/>
            <person name="Liang C."/>
            <person name="Lipzen A."/>
            <person name="Lutzoni F."/>
            <person name="Magnuson J."/>
            <person name="Mondo S."/>
            <person name="Nolan M."/>
            <person name="Ohm R."/>
            <person name="Pangilinan J."/>
            <person name="Park H.-J."/>
            <person name="Ramirez L."/>
            <person name="Alfaro M."/>
            <person name="Sun H."/>
            <person name="Tritt A."/>
            <person name="Yoshinaga Y."/>
            <person name="Zwiers L.-H."/>
            <person name="Turgeon B."/>
            <person name="Goodwin S."/>
            <person name="Spatafora J."/>
            <person name="Crous P."/>
            <person name="Grigoriev I."/>
        </authorList>
    </citation>
    <scope>NUCLEOTIDE SEQUENCE [LARGE SCALE GENOMIC DNA]</scope>
    <source>
        <strain evidence="3">CBS 304.66</strain>
    </source>
</reference>
<sequence>CRAYVWTIMAICFIIVAGALAIPFIVGTRIAGVDPFQVTSFSWLTTSVVAISARSSYVTERQWHDFIYGGVVCN</sequence>
<name>A0A9P4N991_9PLEO</name>